<organism evidence="3 4">
    <name type="scientific">Clostridium aestuarii</name>
    <dbReference type="NCBI Taxonomy" id="338193"/>
    <lineage>
        <taxon>Bacteria</taxon>
        <taxon>Bacillati</taxon>
        <taxon>Bacillota</taxon>
        <taxon>Clostridia</taxon>
        <taxon>Eubacteriales</taxon>
        <taxon>Clostridiaceae</taxon>
        <taxon>Clostridium</taxon>
    </lineage>
</organism>
<dbReference type="EMBL" id="JAPQER010000002">
    <property type="protein sequence ID" value="MCY6484122.1"/>
    <property type="molecule type" value="Genomic_DNA"/>
</dbReference>
<dbReference type="Gene3D" id="3.40.50.1110">
    <property type="entry name" value="SGNH hydrolase"/>
    <property type="match status" value="1"/>
</dbReference>
<evidence type="ECO:0000259" key="2">
    <source>
        <dbReference type="Pfam" id="PF13472"/>
    </source>
</evidence>
<evidence type="ECO:0000313" key="4">
    <source>
        <dbReference type="Proteomes" id="UP001078443"/>
    </source>
</evidence>
<dbReference type="Proteomes" id="UP001078443">
    <property type="component" value="Unassembled WGS sequence"/>
</dbReference>
<feature type="domain" description="SGNH hydrolase-type esterase" evidence="2">
    <location>
        <begin position="100"/>
        <end position="253"/>
    </location>
</feature>
<comment type="caution">
    <text evidence="3">The sequence shown here is derived from an EMBL/GenBank/DDBJ whole genome shotgun (WGS) entry which is preliminary data.</text>
</comment>
<evidence type="ECO:0000313" key="3">
    <source>
        <dbReference type="EMBL" id="MCY6484122.1"/>
    </source>
</evidence>
<dbReference type="InterPro" id="IPR036514">
    <property type="entry name" value="SGNH_hydro_sf"/>
</dbReference>
<dbReference type="InterPro" id="IPR051532">
    <property type="entry name" value="Ester_Hydrolysis_Enzymes"/>
</dbReference>
<sequence length="264" mass="30815">MKRVTRKKRRRRCIKVKNRKRFVTVLTTIILIIVMPIIVKEISAFTIQSKCNSNKVENIPKNIVSISKDKKEDIRKMKNSSKDISNKKIDDKVFFKDSVFFGDSITDSLSFYEILDESNVVGIIGILLSKAHTKIDKLVEKNPKNIFILLGANDLEDDISVNYFVDKYKELIHSIKQKLPDSKVYIQSILPVSEKVKEKKPLLNNLRINKFNEAIKNMTKEENINFIDLTSILKNTDKNLYEPDGVHVKYQFYKLWLNYLKNNI</sequence>
<dbReference type="InterPro" id="IPR013830">
    <property type="entry name" value="SGNH_hydro"/>
</dbReference>
<dbReference type="Pfam" id="PF13472">
    <property type="entry name" value="Lipase_GDSL_2"/>
    <property type="match status" value="1"/>
</dbReference>
<keyword evidence="1" id="KW-1133">Transmembrane helix</keyword>
<proteinExistence type="predicted"/>
<keyword evidence="1" id="KW-0812">Transmembrane</keyword>
<dbReference type="SUPFAM" id="SSF52266">
    <property type="entry name" value="SGNH hydrolase"/>
    <property type="match status" value="1"/>
</dbReference>
<evidence type="ECO:0000256" key="1">
    <source>
        <dbReference type="SAM" id="Phobius"/>
    </source>
</evidence>
<accession>A0ABT4CZ71</accession>
<reference evidence="3" key="1">
    <citation type="submission" date="2022-12" db="EMBL/GenBank/DDBJ databases">
        <authorList>
            <person name="Wang J."/>
        </authorList>
    </citation>
    <scope>NUCLEOTIDE SEQUENCE</scope>
    <source>
        <strain evidence="3">HY-45-18</strain>
    </source>
</reference>
<keyword evidence="4" id="KW-1185">Reference proteome</keyword>
<protein>
    <submittedName>
        <fullName evidence="3">GDSL-type esterase/lipase family protein</fullName>
    </submittedName>
</protein>
<dbReference type="PANTHER" id="PTHR30383">
    <property type="entry name" value="THIOESTERASE 1/PROTEASE 1/LYSOPHOSPHOLIPASE L1"/>
    <property type="match status" value="1"/>
</dbReference>
<dbReference type="PANTHER" id="PTHR30383:SF5">
    <property type="entry name" value="SGNH HYDROLASE-TYPE ESTERASE DOMAIN-CONTAINING PROTEIN"/>
    <property type="match status" value="1"/>
</dbReference>
<keyword evidence="1" id="KW-0472">Membrane</keyword>
<dbReference type="RefSeq" id="WP_268040396.1">
    <property type="nucleotide sequence ID" value="NZ_JAPQER010000002.1"/>
</dbReference>
<gene>
    <name evidence="3" type="ORF">OW763_07115</name>
</gene>
<feature type="transmembrane region" description="Helical" evidence="1">
    <location>
        <begin position="21"/>
        <end position="39"/>
    </location>
</feature>
<name>A0ABT4CZ71_9CLOT</name>